<dbReference type="RefSeq" id="WP_234901192.1">
    <property type="nucleotide sequence ID" value="NZ_JAANOW010000001.1"/>
</dbReference>
<name>A0A7X5TZS6_9MYCO</name>
<evidence type="ECO:0000256" key="1">
    <source>
        <dbReference type="SAM" id="Phobius"/>
    </source>
</evidence>
<reference evidence="2 3" key="1">
    <citation type="submission" date="2020-03" db="EMBL/GenBank/DDBJ databases">
        <title>Sequencing the genomes of 1000 actinobacteria strains.</title>
        <authorList>
            <person name="Klenk H.-P."/>
        </authorList>
    </citation>
    <scope>NUCLEOTIDE SEQUENCE [LARGE SCALE GENOMIC DNA]</scope>
    <source>
        <strain evidence="2 3">DSM 44556</strain>
    </source>
</reference>
<dbReference type="Proteomes" id="UP000547444">
    <property type="component" value="Unassembled WGS sequence"/>
</dbReference>
<proteinExistence type="predicted"/>
<keyword evidence="3" id="KW-1185">Reference proteome</keyword>
<accession>A0A7X5TZS6</accession>
<feature type="transmembrane region" description="Helical" evidence="1">
    <location>
        <begin position="23"/>
        <end position="48"/>
    </location>
</feature>
<evidence type="ECO:0000313" key="2">
    <source>
        <dbReference type="EMBL" id="NIH95702.1"/>
    </source>
</evidence>
<dbReference type="AlphaFoldDB" id="A0A7X5TZS6"/>
<evidence type="ECO:0000313" key="3">
    <source>
        <dbReference type="Proteomes" id="UP000547444"/>
    </source>
</evidence>
<sequence>MVGVLSFLVMQFFFDREDPVREIVGFAAFLLWLASGAVMIAGLVVALIRTLRR</sequence>
<protein>
    <submittedName>
        <fullName evidence="2">Uncharacterized protein</fullName>
    </submittedName>
</protein>
<organism evidence="2 3">
    <name type="scientific">Mycolicibacterium fluoranthenivorans</name>
    <dbReference type="NCBI Taxonomy" id="258505"/>
    <lineage>
        <taxon>Bacteria</taxon>
        <taxon>Bacillati</taxon>
        <taxon>Actinomycetota</taxon>
        <taxon>Actinomycetes</taxon>
        <taxon>Mycobacteriales</taxon>
        <taxon>Mycobacteriaceae</taxon>
        <taxon>Mycolicibacterium</taxon>
    </lineage>
</organism>
<keyword evidence="1" id="KW-0812">Transmembrane</keyword>
<gene>
    <name evidence="2" type="ORF">FHU31_002658</name>
</gene>
<keyword evidence="1" id="KW-0472">Membrane</keyword>
<comment type="caution">
    <text evidence="2">The sequence shown here is derived from an EMBL/GenBank/DDBJ whole genome shotgun (WGS) entry which is preliminary data.</text>
</comment>
<dbReference type="EMBL" id="JAANOW010000001">
    <property type="protein sequence ID" value="NIH95702.1"/>
    <property type="molecule type" value="Genomic_DNA"/>
</dbReference>
<keyword evidence="1" id="KW-1133">Transmembrane helix</keyword>